<comment type="similarity">
    <text evidence="1">Belongs to the mTERF family.</text>
</comment>
<dbReference type="GO" id="GO:0006390">
    <property type="term" value="P:mitochondrial transcription"/>
    <property type="evidence" value="ECO:0007669"/>
    <property type="project" value="TreeGrafter"/>
</dbReference>
<dbReference type="AlphaFoldDB" id="A0A6F9DM49"/>
<keyword evidence="2" id="KW-0809">Transit peptide</keyword>
<dbReference type="PANTHER" id="PTHR13068:SF112">
    <property type="entry name" value="TRANSCRIPTION TERMINATION FACTOR 3, MITOCHONDRIAL"/>
    <property type="match status" value="1"/>
</dbReference>
<dbReference type="GO" id="GO:0003676">
    <property type="term" value="F:nucleic acid binding"/>
    <property type="evidence" value="ECO:0007669"/>
    <property type="project" value="InterPro"/>
</dbReference>
<reference evidence="4" key="1">
    <citation type="submission" date="2020-04" db="EMBL/GenBank/DDBJ databases">
        <authorList>
            <person name="Neveu A P."/>
        </authorList>
    </citation>
    <scope>NUCLEOTIDE SEQUENCE</scope>
    <source>
        <tissue evidence="4">Whole embryo</tissue>
    </source>
</reference>
<accession>A0A6F9DM49</accession>
<gene>
    <name evidence="4" type="primary">Mterf3</name>
</gene>
<feature type="compositionally biased region" description="Polar residues" evidence="3">
    <location>
        <begin position="35"/>
        <end position="62"/>
    </location>
</feature>
<name>A0A6F9DM49_9ASCI</name>
<dbReference type="Gene3D" id="1.25.70.10">
    <property type="entry name" value="Transcription termination factor 3, mitochondrial"/>
    <property type="match status" value="1"/>
</dbReference>
<evidence type="ECO:0000256" key="2">
    <source>
        <dbReference type="ARBA" id="ARBA00022946"/>
    </source>
</evidence>
<dbReference type="GO" id="GO:0005739">
    <property type="term" value="C:mitochondrion"/>
    <property type="evidence" value="ECO:0007669"/>
    <property type="project" value="TreeGrafter"/>
</dbReference>
<feature type="region of interest" description="Disordered" evidence="3">
    <location>
        <begin position="35"/>
        <end position="69"/>
    </location>
</feature>
<dbReference type="Pfam" id="PF02536">
    <property type="entry name" value="mTERF"/>
    <property type="match status" value="1"/>
</dbReference>
<dbReference type="GO" id="GO:0061668">
    <property type="term" value="P:mitochondrial ribosome assembly"/>
    <property type="evidence" value="ECO:0007669"/>
    <property type="project" value="TreeGrafter"/>
</dbReference>
<evidence type="ECO:0000313" key="4">
    <source>
        <dbReference type="EMBL" id="CAB3264043.1"/>
    </source>
</evidence>
<dbReference type="PANTHER" id="PTHR13068">
    <property type="entry name" value="CGI-12 PROTEIN-RELATED"/>
    <property type="match status" value="1"/>
</dbReference>
<evidence type="ECO:0000256" key="1">
    <source>
        <dbReference type="ARBA" id="ARBA00007692"/>
    </source>
</evidence>
<protein>
    <submittedName>
        <fullName evidence="4">Transcription termination factor 3, mitochondrial</fullName>
    </submittedName>
</protein>
<dbReference type="InterPro" id="IPR003690">
    <property type="entry name" value="MTERF"/>
</dbReference>
<proteinExistence type="evidence at transcript level"/>
<organism evidence="4">
    <name type="scientific">Phallusia mammillata</name>
    <dbReference type="NCBI Taxonomy" id="59560"/>
    <lineage>
        <taxon>Eukaryota</taxon>
        <taxon>Metazoa</taxon>
        <taxon>Chordata</taxon>
        <taxon>Tunicata</taxon>
        <taxon>Ascidiacea</taxon>
        <taxon>Phlebobranchia</taxon>
        <taxon>Ascidiidae</taxon>
        <taxon>Phallusia</taxon>
    </lineage>
</organism>
<dbReference type="EMBL" id="LR788181">
    <property type="protein sequence ID" value="CAB3264043.1"/>
    <property type="molecule type" value="mRNA"/>
</dbReference>
<evidence type="ECO:0000256" key="3">
    <source>
        <dbReference type="SAM" id="MobiDB-lite"/>
    </source>
</evidence>
<sequence>MAQRAIARFGLSLIRRNLKPATSYNVCKKRSLHNTPTTVDNSLTKSYSYSTEGNNPTSGSEESASDEPFENDEVINDFMKFDEELKEKLKTLDSVSIPRKSDSLADYVNSSKVLQTLVMFGVELYTIEKQFKEALDFLVKLDLNRDVVPKLQFLKKNKLTPQEFGATVTKNPHILDPQNKIEDFEEMIEYLRSKKFTSKQIASLLVRYPKFLTLSVPKIDGILGFYQKLPTNFANTIYFSGNQLRSLIIRCPSLLTADLEAVFLNIKLLEQSFGFSLPQIKNMVTIYPNLLLLEMKELELRCRLFLFEMELTKEELSQAALVFNNRRKRTETRHYYLKSLGRNQYKPDQKGYLSMLDVVVGTDEEFCEKCKVGTIEDYERFLKTI</sequence>
<dbReference type="InterPro" id="IPR038538">
    <property type="entry name" value="MTERF_sf"/>
</dbReference>
<dbReference type="SMART" id="SM00733">
    <property type="entry name" value="Mterf"/>
    <property type="match status" value="5"/>
</dbReference>